<feature type="active site" evidence="10">
    <location>
        <position position="116"/>
    </location>
</feature>
<dbReference type="OrthoDB" id="9815506at2"/>
<keyword evidence="3 10" id="KW-0444">Lipid biosynthesis</keyword>
<dbReference type="HOGENOM" id="CLU_039592_4_1_10"/>
<keyword evidence="4 10" id="KW-0808">Transferase</keyword>
<keyword evidence="7 10" id="KW-0275">Fatty acid biosynthesis</keyword>
<keyword evidence="5 10" id="KW-0276">Fatty acid metabolism</keyword>
<dbReference type="GO" id="GO:0005737">
    <property type="term" value="C:cytoplasm"/>
    <property type="evidence" value="ECO:0007669"/>
    <property type="project" value="UniProtKB-SubCell"/>
</dbReference>
<name>F4L2M5_HALH1</name>
<evidence type="ECO:0000313" key="13">
    <source>
        <dbReference type="EMBL" id="AEE53943.1"/>
    </source>
</evidence>
<keyword evidence="6 10" id="KW-0443">Lipid metabolism</keyword>
<dbReference type="InterPro" id="IPR013751">
    <property type="entry name" value="ACP_syn_III_N"/>
</dbReference>
<evidence type="ECO:0000256" key="10">
    <source>
        <dbReference type="HAMAP-Rule" id="MF_01815"/>
    </source>
</evidence>
<dbReference type="PANTHER" id="PTHR43091">
    <property type="entry name" value="3-OXOACYL-[ACYL-CARRIER-PROTEIN] SYNTHASE"/>
    <property type="match status" value="1"/>
</dbReference>
<comment type="similarity">
    <text evidence="1 10">Belongs to the thiolase-like superfamily. FabH family.</text>
</comment>
<dbReference type="CDD" id="cd00830">
    <property type="entry name" value="KAS_III"/>
    <property type="match status" value="1"/>
</dbReference>
<keyword evidence="14" id="KW-1185">Reference proteome</keyword>
<comment type="subunit">
    <text evidence="10">Homodimer.</text>
</comment>
<evidence type="ECO:0000313" key="14">
    <source>
        <dbReference type="Proteomes" id="UP000008461"/>
    </source>
</evidence>
<gene>
    <name evidence="10" type="primary">fabH</name>
    <name evidence="13" type="ordered locus">Halhy_6121</name>
</gene>
<dbReference type="UniPathway" id="UPA00094"/>
<dbReference type="RefSeq" id="WP_013768465.1">
    <property type="nucleotide sequence ID" value="NC_015510.1"/>
</dbReference>
<dbReference type="Proteomes" id="UP000008461">
    <property type="component" value="Chromosome"/>
</dbReference>
<dbReference type="HAMAP" id="MF_01815">
    <property type="entry name" value="FabH"/>
    <property type="match status" value="1"/>
</dbReference>
<evidence type="ECO:0000256" key="7">
    <source>
        <dbReference type="ARBA" id="ARBA00023160"/>
    </source>
</evidence>
<evidence type="ECO:0000256" key="6">
    <source>
        <dbReference type="ARBA" id="ARBA00023098"/>
    </source>
</evidence>
<feature type="active site" evidence="10">
    <location>
        <position position="312"/>
    </location>
</feature>
<dbReference type="GO" id="GO:0004315">
    <property type="term" value="F:3-oxoacyl-[acyl-carrier-protein] synthase activity"/>
    <property type="evidence" value="ECO:0007669"/>
    <property type="project" value="InterPro"/>
</dbReference>
<evidence type="ECO:0000256" key="8">
    <source>
        <dbReference type="ARBA" id="ARBA00023268"/>
    </source>
</evidence>
<accession>F4L2M5</accession>
<reference evidence="13 14" key="1">
    <citation type="journal article" date="2011" name="Stand. Genomic Sci.">
        <title>Complete genome sequence of Haliscomenobacter hydrossis type strain (O).</title>
        <authorList>
            <consortium name="US DOE Joint Genome Institute (JGI-PGF)"/>
            <person name="Daligault H."/>
            <person name="Lapidus A."/>
            <person name="Zeytun A."/>
            <person name="Nolan M."/>
            <person name="Lucas S."/>
            <person name="Del Rio T.G."/>
            <person name="Tice H."/>
            <person name="Cheng J.F."/>
            <person name="Tapia R."/>
            <person name="Han C."/>
            <person name="Goodwin L."/>
            <person name="Pitluck S."/>
            <person name="Liolios K."/>
            <person name="Pagani I."/>
            <person name="Ivanova N."/>
            <person name="Huntemann M."/>
            <person name="Mavromatis K."/>
            <person name="Mikhailova N."/>
            <person name="Pati A."/>
            <person name="Chen A."/>
            <person name="Palaniappan K."/>
            <person name="Land M."/>
            <person name="Hauser L."/>
            <person name="Brambilla E.M."/>
            <person name="Rohde M."/>
            <person name="Verbarg S."/>
            <person name="Goker M."/>
            <person name="Bristow J."/>
            <person name="Eisen J.A."/>
            <person name="Markowitz V."/>
            <person name="Hugenholtz P."/>
            <person name="Kyrpides N.C."/>
            <person name="Klenk H.P."/>
            <person name="Woyke T."/>
        </authorList>
    </citation>
    <scope>NUCLEOTIDE SEQUENCE [LARGE SCALE GENOMIC DNA]</scope>
    <source>
        <strain evidence="14">ATCC 27775 / DSM 1100 / LMG 10767 / O</strain>
    </source>
</reference>
<evidence type="ECO:0000259" key="11">
    <source>
        <dbReference type="Pfam" id="PF08541"/>
    </source>
</evidence>
<dbReference type="InterPro" id="IPR016039">
    <property type="entry name" value="Thiolase-like"/>
</dbReference>
<feature type="domain" description="Beta-ketoacyl-[acyl-carrier-protein] synthase III C-terminal" evidence="11">
    <location>
        <begin position="266"/>
        <end position="355"/>
    </location>
</feature>
<comment type="subcellular location">
    <subcellularLocation>
        <location evidence="10">Cytoplasm</location>
    </subcellularLocation>
</comment>
<dbReference type="KEGG" id="hhy:Halhy_6121"/>
<dbReference type="PANTHER" id="PTHR43091:SF2">
    <property type="entry name" value="BETA-KETOACYL-[ACYL-CARRIER-PROTEIN] SYNTHASE III 2"/>
    <property type="match status" value="1"/>
</dbReference>
<keyword evidence="8 10" id="KW-0511">Multifunctional enzyme</keyword>
<evidence type="ECO:0000256" key="5">
    <source>
        <dbReference type="ARBA" id="ARBA00022832"/>
    </source>
</evidence>
<organism evidence="13 14">
    <name type="scientific">Haliscomenobacter hydrossis (strain ATCC 27775 / DSM 1100 / LMG 10767 / O)</name>
    <dbReference type="NCBI Taxonomy" id="760192"/>
    <lineage>
        <taxon>Bacteria</taxon>
        <taxon>Pseudomonadati</taxon>
        <taxon>Bacteroidota</taxon>
        <taxon>Saprospiria</taxon>
        <taxon>Saprospirales</taxon>
        <taxon>Haliscomenobacteraceae</taxon>
        <taxon>Haliscomenobacter</taxon>
    </lineage>
</organism>
<comment type="function">
    <text evidence="10">Catalyzes the condensation reaction of fatty acid synthesis by the addition to an acyl acceptor of two carbons from malonyl-ACP. Catalyzes the first condensation reaction which initiates fatty acid synthesis and may therefore play a role in governing the total rate of fatty acid production. Possesses both acetoacetyl-ACP synthase and acetyl transacylase activities. Its substrate specificity determines the biosynthesis of branched-chain and/or straight-chain of fatty acids.</text>
</comment>
<evidence type="ECO:0000256" key="2">
    <source>
        <dbReference type="ARBA" id="ARBA00022490"/>
    </source>
</evidence>
<dbReference type="GO" id="GO:0006633">
    <property type="term" value="P:fatty acid biosynthetic process"/>
    <property type="evidence" value="ECO:0007669"/>
    <property type="project" value="UniProtKB-UniRule"/>
</dbReference>
<keyword evidence="9 10" id="KW-0012">Acyltransferase</keyword>
<dbReference type="Gene3D" id="3.40.47.10">
    <property type="match status" value="1"/>
</dbReference>
<dbReference type="Pfam" id="PF08541">
    <property type="entry name" value="ACP_syn_III_C"/>
    <property type="match status" value="1"/>
</dbReference>
<protein>
    <recommendedName>
        <fullName evidence="10">Beta-ketoacyl-[acyl-carrier-protein] synthase III</fullName>
        <shortName evidence="10">Beta-ketoacyl-ACP synthase III</shortName>
        <shortName evidence="10">KAS III</shortName>
        <ecNumber evidence="10">2.3.1.180</ecNumber>
    </recommendedName>
    <alternativeName>
        <fullName evidence="10">3-oxoacyl-[acyl-carrier-protein] synthase 3</fullName>
    </alternativeName>
    <alternativeName>
        <fullName evidence="10">3-oxoacyl-[acyl-carrier-protein] synthase III</fullName>
    </alternativeName>
</protein>
<proteinExistence type="inferred from homology"/>
<dbReference type="InterPro" id="IPR013747">
    <property type="entry name" value="ACP_syn_III_C"/>
</dbReference>
<dbReference type="EC" id="2.3.1.180" evidence="10"/>
<dbReference type="InterPro" id="IPR004655">
    <property type="entry name" value="FabH"/>
</dbReference>
<evidence type="ECO:0000256" key="9">
    <source>
        <dbReference type="ARBA" id="ARBA00023315"/>
    </source>
</evidence>
<sequence length="355" mass="39273">MLKSKIGGIGYYVPENIVTNQDLLRVMDTSDEWIQERTGILERRYGKKFEETPATMGARAAEIAIERAGINKEEIDFIIFATLSPDYYFPGCGVLLQRELGITKTEIGALDVRNQCSGFVYGLSVADQFIKTGMYKNILLVGSEMHSMGLDFSTRGRNVTVIFGDGAGAVVLQPTEDENQGILTTHLHSDGTYAEKLALISPGSHGAYHFNKMAIETDFGFPDVEFGEMFVNPTMIENAYTYPVMEGQFVFKMAIQKFPEVIMEALKKTGLTTNDIDLLVPHQANLRISQFVQAKLKLSDDKVWNNIQRYGNTTAASIPIALCEAWEAGKVKAGDLVCLAAFGSGFTWGSALIRW</sequence>
<dbReference type="AlphaFoldDB" id="F4L2M5"/>
<evidence type="ECO:0000256" key="3">
    <source>
        <dbReference type="ARBA" id="ARBA00022516"/>
    </source>
</evidence>
<feature type="region of interest" description="ACP-binding" evidence="10">
    <location>
        <begin position="283"/>
        <end position="287"/>
    </location>
</feature>
<feature type="domain" description="Beta-ketoacyl-[acyl-carrier-protein] synthase III N-terminal" evidence="12">
    <location>
        <begin position="110"/>
        <end position="191"/>
    </location>
</feature>
<dbReference type="STRING" id="760192.Halhy_6121"/>
<evidence type="ECO:0000256" key="1">
    <source>
        <dbReference type="ARBA" id="ARBA00008642"/>
    </source>
</evidence>
<keyword evidence="2 10" id="KW-0963">Cytoplasm</keyword>
<dbReference type="EMBL" id="CP002691">
    <property type="protein sequence ID" value="AEE53943.1"/>
    <property type="molecule type" value="Genomic_DNA"/>
</dbReference>
<dbReference type="Pfam" id="PF08545">
    <property type="entry name" value="ACP_syn_III"/>
    <property type="match status" value="1"/>
</dbReference>
<evidence type="ECO:0000256" key="4">
    <source>
        <dbReference type="ARBA" id="ARBA00022679"/>
    </source>
</evidence>
<feature type="active site" evidence="10">
    <location>
        <position position="282"/>
    </location>
</feature>
<reference key="2">
    <citation type="submission" date="2011-04" db="EMBL/GenBank/DDBJ databases">
        <title>Complete sequence of chromosome of Haliscomenobacter hydrossis DSM 1100.</title>
        <authorList>
            <consortium name="US DOE Joint Genome Institute (JGI-PGF)"/>
            <person name="Lucas S."/>
            <person name="Han J."/>
            <person name="Lapidus A."/>
            <person name="Bruce D."/>
            <person name="Goodwin L."/>
            <person name="Pitluck S."/>
            <person name="Peters L."/>
            <person name="Kyrpides N."/>
            <person name="Mavromatis K."/>
            <person name="Ivanova N."/>
            <person name="Ovchinnikova G."/>
            <person name="Pagani I."/>
            <person name="Daligault H."/>
            <person name="Detter J.C."/>
            <person name="Han C."/>
            <person name="Land M."/>
            <person name="Hauser L."/>
            <person name="Markowitz V."/>
            <person name="Cheng J.-F."/>
            <person name="Hugenholtz P."/>
            <person name="Woyke T."/>
            <person name="Wu D."/>
            <person name="Verbarg S."/>
            <person name="Frueling A."/>
            <person name="Brambilla E."/>
            <person name="Klenk H.-P."/>
            <person name="Eisen J.A."/>
        </authorList>
    </citation>
    <scope>NUCLEOTIDE SEQUENCE</scope>
    <source>
        <strain>DSM 1100</strain>
    </source>
</reference>
<dbReference type="SUPFAM" id="SSF53901">
    <property type="entry name" value="Thiolase-like"/>
    <property type="match status" value="1"/>
</dbReference>
<comment type="catalytic activity">
    <reaction evidence="10">
        <text>malonyl-[ACP] + acetyl-CoA + H(+) = 3-oxobutanoyl-[ACP] + CO2 + CoA</text>
        <dbReference type="Rhea" id="RHEA:12080"/>
        <dbReference type="Rhea" id="RHEA-COMP:9623"/>
        <dbReference type="Rhea" id="RHEA-COMP:9625"/>
        <dbReference type="ChEBI" id="CHEBI:15378"/>
        <dbReference type="ChEBI" id="CHEBI:16526"/>
        <dbReference type="ChEBI" id="CHEBI:57287"/>
        <dbReference type="ChEBI" id="CHEBI:57288"/>
        <dbReference type="ChEBI" id="CHEBI:78449"/>
        <dbReference type="ChEBI" id="CHEBI:78450"/>
        <dbReference type="EC" id="2.3.1.180"/>
    </reaction>
</comment>
<evidence type="ECO:0000259" key="12">
    <source>
        <dbReference type="Pfam" id="PF08545"/>
    </source>
</evidence>
<dbReference type="GO" id="GO:0033818">
    <property type="term" value="F:beta-ketoacyl-acyl-carrier-protein synthase III activity"/>
    <property type="evidence" value="ECO:0007669"/>
    <property type="project" value="UniProtKB-UniRule"/>
</dbReference>
<comment type="pathway">
    <text evidence="10">Lipid metabolism; fatty acid biosynthesis.</text>
</comment>
<dbReference type="eggNOG" id="COG0332">
    <property type="taxonomic scope" value="Bacteria"/>
</dbReference>
<dbReference type="NCBIfam" id="NF006829">
    <property type="entry name" value="PRK09352.1"/>
    <property type="match status" value="1"/>
</dbReference>
<comment type="domain">
    <text evidence="10">The last Arg residue of the ACP-binding site is essential for the weak association between ACP/AcpP and FabH.</text>
</comment>